<protein>
    <submittedName>
        <fullName evidence="1">Uncharacterized protein</fullName>
    </submittedName>
</protein>
<dbReference type="AlphaFoldDB" id="A0A1K1T1Y4"/>
<sequence>MLLDRTLNIYEFKAQFDDYYHFEFIDLNELLTMYLFSRAALPFLNYKNEVNLHVFLPGPTYTG</sequence>
<accession>A0A1K1T1Y4</accession>
<reference evidence="1 2" key="1">
    <citation type="submission" date="2016-11" db="EMBL/GenBank/DDBJ databases">
        <authorList>
            <person name="Jaros S."/>
            <person name="Januszkiewicz K."/>
            <person name="Wedrychowicz H."/>
        </authorList>
    </citation>
    <scope>NUCLEOTIDE SEQUENCE [LARGE SCALE GENOMIC DNA]</scope>
    <source>
        <strain evidence="1 2">DSM 784</strain>
    </source>
</reference>
<name>A0A1K1T1Y4_9BACT</name>
<evidence type="ECO:0000313" key="1">
    <source>
        <dbReference type="EMBL" id="SFW90641.1"/>
    </source>
</evidence>
<evidence type="ECO:0000313" key="2">
    <source>
        <dbReference type="Proteomes" id="UP000183788"/>
    </source>
</evidence>
<dbReference type="EMBL" id="FPIZ01000051">
    <property type="protein sequence ID" value="SFW90641.1"/>
    <property type="molecule type" value="Genomic_DNA"/>
</dbReference>
<proteinExistence type="predicted"/>
<organism evidence="1 2">
    <name type="scientific">Chitinophaga sancti</name>
    <dbReference type="NCBI Taxonomy" id="1004"/>
    <lineage>
        <taxon>Bacteria</taxon>
        <taxon>Pseudomonadati</taxon>
        <taxon>Bacteroidota</taxon>
        <taxon>Chitinophagia</taxon>
        <taxon>Chitinophagales</taxon>
        <taxon>Chitinophagaceae</taxon>
        <taxon>Chitinophaga</taxon>
    </lineage>
</organism>
<gene>
    <name evidence="1" type="ORF">SAMN05661012_06649</name>
</gene>
<dbReference type="Proteomes" id="UP000183788">
    <property type="component" value="Unassembled WGS sequence"/>
</dbReference>